<organism evidence="2 3">
    <name type="scientific">Dryococelus australis</name>
    <dbReference type="NCBI Taxonomy" id="614101"/>
    <lineage>
        <taxon>Eukaryota</taxon>
        <taxon>Metazoa</taxon>
        <taxon>Ecdysozoa</taxon>
        <taxon>Arthropoda</taxon>
        <taxon>Hexapoda</taxon>
        <taxon>Insecta</taxon>
        <taxon>Pterygota</taxon>
        <taxon>Neoptera</taxon>
        <taxon>Polyneoptera</taxon>
        <taxon>Phasmatodea</taxon>
        <taxon>Verophasmatodea</taxon>
        <taxon>Anareolatae</taxon>
        <taxon>Phasmatidae</taxon>
        <taxon>Eurycanthinae</taxon>
        <taxon>Dryococelus</taxon>
    </lineage>
</organism>
<reference evidence="2 3" key="1">
    <citation type="submission" date="2023-02" db="EMBL/GenBank/DDBJ databases">
        <title>LHISI_Scaffold_Assembly.</title>
        <authorList>
            <person name="Stuart O.P."/>
            <person name="Cleave R."/>
            <person name="Magrath M.J.L."/>
            <person name="Mikheyev A.S."/>
        </authorList>
    </citation>
    <scope>NUCLEOTIDE SEQUENCE [LARGE SCALE GENOMIC DNA]</scope>
    <source>
        <strain evidence="2">Daus_M_001</strain>
        <tissue evidence="2">Leg muscle</tissue>
    </source>
</reference>
<protein>
    <recommendedName>
        <fullName evidence="4">FLYWCH-type domain-containing protein</fullName>
    </recommendedName>
</protein>
<dbReference type="Proteomes" id="UP001159363">
    <property type="component" value="Chromosome 1"/>
</dbReference>
<dbReference type="EMBL" id="JARBHB010000001">
    <property type="protein sequence ID" value="KAJ8897518.1"/>
    <property type="molecule type" value="Genomic_DNA"/>
</dbReference>
<accession>A0ABQ9INP3</accession>
<evidence type="ECO:0000256" key="1">
    <source>
        <dbReference type="SAM" id="MobiDB-lite"/>
    </source>
</evidence>
<feature type="region of interest" description="Disordered" evidence="1">
    <location>
        <begin position="82"/>
        <end position="109"/>
    </location>
</feature>
<keyword evidence="3" id="KW-1185">Reference proteome</keyword>
<evidence type="ECO:0000313" key="2">
    <source>
        <dbReference type="EMBL" id="KAJ8897518.1"/>
    </source>
</evidence>
<evidence type="ECO:0000313" key="3">
    <source>
        <dbReference type="Proteomes" id="UP001159363"/>
    </source>
</evidence>
<name>A0ABQ9INP3_9NEOP</name>
<gene>
    <name evidence="2" type="ORF">PR048_002865</name>
</gene>
<proteinExistence type="predicted"/>
<sequence length="199" mass="22816">MKGKKREKNPDKWKRNVRKIACARGESYVSARGKTFEAKKQGPACVCKNDERDAIYTQFRDIGDKIAQDSYLSGLIQPRKISRTEDDVEPGEAEYLYDPGTSSAADPKQKKKSHSYYYKIYVGSKTAVVCKTAFCNLHAVDKCRVHKLAIHAATNVSPRVDQRVRHSNRPQKITDKTHKQIEDHIKSFPHCFSHYSRKE</sequence>
<dbReference type="PANTHER" id="PTHR10773:SF19">
    <property type="match status" value="1"/>
</dbReference>
<comment type="caution">
    <text evidence="2">The sequence shown here is derived from an EMBL/GenBank/DDBJ whole genome shotgun (WGS) entry which is preliminary data.</text>
</comment>
<evidence type="ECO:0008006" key="4">
    <source>
        <dbReference type="Google" id="ProtNLM"/>
    </source>
</evidence>
<dbReference type="PANTHER" id="PTHR10773">
    <property type="entry name" value="DNA-DIRECTED RNA POLYMERASES I, II, AND III SUBUNIT RPABC2"/>
    <property type="match status" value="1"/>
</dbReference>